<protein>
    <submittedName>
        <fullName evidence="1">Uncharacterized protein</fullName>
    </submittedName>
</protein>
<dbReference type="InterPro" id="IPR045929">
    <property type="entry name" value="DUF6348"/>
</dbReference>
<dbReference type="RefSeq" id="WP_090645174.1">
    <property type="nucleotide sequence ID" value="NZ_CBCRYE010000001.1"/>
</dbReference>
<evidence type="ECO:0000313" key="1">
    <source>
        <dbReference type="EMBL" id="SCW45236.1"/>
    </source>
</evidence>
<dbReference type="Proteomes" id="UP000199150">
    <property type="component" value="Unassembled WGS sequence"/>
</dbReference>
<evidence type="ECO:0000313" key="2">
    <source>
        <dbReference type="Proteomes" id="UP000199150"/>
    </source>
</evidence>
<accession>A0A1G4QKT6</accession>
<gene>
    <name evidence="1" type="ORF">SAMN02927928_1332</name>
</gene>
<proteinExistence type="predicted"/>
<reference evidence="2" key="1">
    <citation type="submission" date="2016-10" db="EMBL/GenBank/DDBJ databases">
        <authorList>
            <person name="Varghese N."/>
            <person name="Submissions S."/>
        </authorList>
    </citation>
    <scope>NUCLEOTIDE SEQUENCE [LARGE SCALE GENOMIC DNA]</scope>
    <source>
        <strain evidence="2">CGMCC 1.3431</strain>
    </source>
</reference>
<dbReference type="Pfam" id="PF19875">
    <property type="entry name" value="DUF6348"/>
    <property type="match status" value="1"/>
</dbReference>
<dbReference type="EMBL" id="FMTS01000001">
    <property type="protein sequence ID" value="SCW45236.1"/>
    <property type="molecule type" value="Genomic_DNA"/>
</dbReference>
<sequence>MSDLPVPHIDLTPLFSAFDLTPERRGDWWLVDGLYPAIRVQSTGRSLTIDLALTEDLRISETYAADDGLSLFREGALPLLLSAFWGRHNPGQVTRQIIKRADGPWQILTGRYLRQVETGERPPVPYLLFGTIEAFLKEAALEGDIHWLSIAVSVDEDGAYADIRLNNVRQPELEAAIRALDWFHDGRDYRLRLAVLMIRV</sequence>
<name>A0A1G4QKT6_9CAUL</name>
<dbReference type="AlphaFoldDB" id="A0A1G4QKT6"/>
<keyword evidence="2" id="KW-1185">Reference proteome</keyword>
<dbReference type="OrthoDB" id="9155428at2"/>
<organism evidence="1 2">
    <name type="scientific">Asticcacaulis taihuensis</name>
    <dbReference type="NCBI Taxonomy" id="260084"/>
    <lineage>
        <taxon>Bacteria</taxon>
        <taxon>Pseudomonadati</taxon>
        <taxon>Pseudomonadota</taxon>
        <taxon>Alphaproteobacteria</taxon>
        <taxon>Caulobacterales</taxon>
        <taxon>Caulobacteraceae</taxon>
        <taxon>Asticcacaulis</taxon>
    </lineage>
</organism>